<protein>
    <submittedName>
        <fullName evidence="6">5458_t:CDS:1</fullName>
    </submittedName>
</protein>
<dbReference type="AlphaFoldDB" id="A0A9N9DJ92"/>
<evidence type="ECO:0000256" key="1">
    <source>
        <dbReference type="ARBA" id="ARBA00001971"/>
    </source>
</evidence>
<accession>A0A9N9DJ92</accession>
<dbReference type="OrthoDB" id="1470350at2759"/>
<dbReference type="GO" id="GO:0005506">
    <property type="term" value="F:iron ion binding"/>
    <property type="evidence" value="ECO:0007669"/>
    <property type="project" value="InterPro"/>
</dbReference>
<dbReference type="InterPro" id="IPR036396">
    <property type="entry name" value="Cyt_P450_sf"/>
</dbReference>
<comment type="similarity">
    <text evidence="2">Belongs to the cytochrome P450 family.</text>
</comment>
<evidence type="ECO:0000313" key="7">
    <source>
        <dbReference type="Proteomes" id="UP000789759"/>
    </source>
</evidence>
<reference evidence="6" key="1">
    <citation type="submission" date="2021-06" db="EMBL/GenBank/DDBJ databases">
        <authorList>
            <person name="Kallberg Y."/>
            <person name="Tangrot J."/>
            <person name="Rosling A."/>
        </authorList>
    </citation>
    <scope>NUCLEOTIDE SEQUENCE</scope>
    <source>
        <strain evidence="6">FL966</strain>
    </source>
</reference>
<evidence type="ECO:0000256" key="4">
    <source>
        <dbReference type="ARBA" id="ARBA00023004"/>
    </source>
</evidence>
<dbReference type="InterPro" id="IPR001128">
    <property type="entry name" value="Cyt_P450"/>
</dbReference>
<comment type="caution">
    <text evidence="6">The sequence shown here is derived from an EMBL/GenBank/DDBJ whole genome shotgun (WGS) entry which is preliminary data.</text>
</comment>
<dbReference type="Proteomes" id="UP000789759">
    <property type="component" value="Unassembled WGS sequence"/>
</dbReference>
<dbReference type="SUPFAM" id="SSF48264">
    <property type="entry name" value="Cytochrome P450"/>
    <property type="match status" value="1"/>
</dbReference>
<keyword evidence="4 5" id="KW-0408">Iron</keyword>
<dbReference type="GO" id="GO:0016705">
    <property type="term" value="F:oxidoreductase activity, acting on paired donors, with incorporation or reduction of molecular oxygen"/>
    <property type="evidence" value="ECO:0007669"/>
    <property type="project" value="InterPro"/>
</dbReference>
<dbReference type="Gene3D" id="1.10.630.10">
    <property type="entry name" value="Cytochrome P450"/>
    <property type="match status" value="1"/>
</dbReference>
<evidence type="ECO:0000256" key="5">
    <source>
        <dbReference type="PIRSR" id="PIRSR602403-1"/>
    </source>
</evidence>
<dbReference type="PRINTS" id="PR00465">
    <property type="entry name" value="EP450IV"/>
</dbReference>
<comment type="cofactor">
    <cofactor evidence="1 5">
        <name>heme</name>
        <dbReference type="ChEBI" id="CHEBI:30413"/>
    </cofactor>
</comment>
<proteinExistence type="inferred from homology"/>
<keyword evidence="5" id="KW-0349">Heme</keyword>
<dbReference type="EMBL" id="CAJVQA010006594">
    <property type="protein sequence ID" value="CAG8643023.1"/>
    <property type="molecule type" value="Genomic_DNA"/>
</dbReference>
<gene>
    <name evidence="6" type="ORF">CPELLU_LOCUS8949</name>
</gene>
<keyword evidence="7" id="KW-1185">Reference proteome</keyword>
<evidence type="ECO:0000256" key="3">
    <source>
        <dbReference type="ARBA" id="ARBA00022723"/>
    </source>
</evidence>
<dbReference type="PANTHER" id="PTHR24301:SF2">
    <property type="entry name" value="THROMBOXANE-A SYNTHASE"/>
    <property type="match status" value="1"/>
</dbReference>
<dbReference type="GO" id="GO:0020037">
    <property type="term" value="F:heme binding"/>
    <property type="evidence" value="ECO:0007669"/>
    <property type="project" value="InterPro"/>
</dbReference>
<dbReference type="InterPro" id="IPR002403">
    <property type="entry name" value="Cyt_P450_E_grp-IV"/>
</dbReference>
<evidence type="ECO:0000256" key="2">
    <source>
        <dbReference type="ARBA" id="ARBA00010617"/>
    </source>
</evidence>
<name>A0A9N9DJ92_9GLOM</name>
<organism evidence="6 7">
    <name type="scientific">Cetraspora pellucida</name>
    <dbReference type="NCBI Taxonomy" id="1433469"/>
    <lineage>
        <taxon>Eukaryota</taxon>
        <taxon>Fungi</taxon>
        <taxon>Fungi incertae sedis</taxon>
        <taxon>Mucoromycota</taxon>
        <taxon>Glomeromycotina</taxon>
        <taxon>Glomeromycetes</taxon>
        <taxon>Diversisporales</taxon>
        <taxon>Gigasporaceae</taxon>
        <taxon>Cetraspora</taxon>
    </lineage>
</organism>
<feature type="binding site" description="axial binding residue" evidence="5">
    <location>
        <position position="470"/>
    </location>
    <ligand>
        <name>heme</name>
        <dbReference type="ChEBI" id="CHEBI:30413"/>
    </ligand>
    <ligandPart>
        <name>Fe</name>
        <dbReference type="ChEBI" id="CHEBI:18248"/>
    </ligandPart>
</feature>
<dbReference type="GO" id="GO:0004497">
    <property type="term" value="F:monooxygenase activity"/>
    <property type="evidence" value="ECO:0007669"/>
    <property type="project" value="InterPro"/>
</dbReference>
<dbReference type="Pfam" id="PF00067">
    <property type="entry name" value="p450"/>
    <property type="match status" value="1"/>
</dbReference>
<dbReference type="PANTHER" id="PTHR24301">
    <property type="entry name" value="THROMBOXANE-A SYNTHASE"/>
    <property type="match status" value="1"/>
</dbReference>
<evidence type="ECO:0000313" key="6">
    <source>
        <dbReference type="EMBL" id="CAG8643023.1"/>
    </source>
</evidence>
<sequence length="522" mass="60745">MTVIAIIKLLIETHVKIKDAKSSELKVQFYYKYFTRVNPLPGPIPIPLIGTFEIFRARIDIDAWFFKLTKKYGQNGIFELNISGNRQIVITRAEYVDKFMSSAKENLKKNLNRTPNNGLIKLFDLDCKGVALNYDYNSWKFNRQIFSHAFKIACYSDETVKIINNLFEEMIDYWINLRNPNENSAIIDAAAWMLRYTNDFISIITTGNRTFAIKNYHHKLKTNEVTKEVMESEKFIEYISNFLGDNQIIFIQKHLRLLPFVNGRVNKMANILNYINKKLQEGIRKRRKEVGILINNSNFDPSQLKNDLLTSMIIANTPYETKPQKNVDPSLLRPMTDDEIRGIVFDSFTGGTESKLLDEINTVFKDDPNRPIMMEDLNKLNYCEAIIKETSRIRPAVTMTSRYYDKPDEIAGYKWPADSFLIMYIRGINTNPLYWKDPEKFIPERFYDSSEIENRHKFAFPMFGGGFRSCLGRKLAMIEIKILVASLYRKFDVELVDMEAPLNVSTSAITICKNLDIRIIPK</sequence>
<keyword evidence="3 5" id="KW-0479">Metal-binding</keyword>